<feature type="compositionally biased region" description="Basic and acidic residues" evidence="2">
    <location>
        <begin position="252"/>
        <end position="262"/>
    </location>
</feature>
<protein>
    <recommendedName>
        <fullName evidence="3">Phosducin domain-containing protein</fullName>
    </recommendedName>
</protein>
<dbReference type="InterPro" id="IPR036249">
    <property type="entry name" value="Thioredoxin-like_sf"/>
</dbReference>
<dbReference type="PANTHER" id="PTHR45809:SF3">
    <property type="entry name" value="VIRAL IAP-ASSOCIATED FACTOR HOMOLOG"/>
    <property type="match status" value="1"/>
</dbReference>
<organism evidence="4 5">
    <name type="scientific">Dekkera bruxellensis</name>
    <name type="common">Brettanomyces custersii</name>
    <dbReference type="NCBI Taxonomy" id="5007"/>
    <lineage>
        <taxon>Eukaryota</taxon>
        <taxon>Fungi</taxon>
        <taxon>Dikarya</taxon>
        <taxon>Ascomycota</taxon>
        <taxon>Saccharomycotina</taxon>
        <taxon>Pichiomycetes</taxon>
        <taxon>Pichiales</taxon>
        <taxon>Pichiaceae</taxon>
        <taxon>Brettanomyces</taxon>
    </lineage>
</organism>
<proteinExistence type="inferred from homology"/>
<dbReference type="InterPro" id="IPR051498">
    <property type="entry name" value="Phosducin-like_chap/apop_reg"/>
</dbReference>
<reference evidence="4" key="1">
    <citation type="submission" date="2020-10" db="EMBL/GenBank/DDBJ databases">
        <authorList>
            <person name="Palmer J.M."/>
        </authorList>
    </citation>
    <scope>NUCLEOTIDE SEQUENCE</scope>
    <source>
        <strain evidence="4">UCD 2041</strain>
    </source>
</reference>
<evidence type="ECO:0000256" key="1">
    <source>
        <dbReference type="ARBA" id="ARBA00009686"/>
    </source>
</evidence>
<dbReference type="KEGG" id="bbrx:BRETT_004871"/>
<feature type="domain" description="Phosducin" evidence="3">
    <location>
        <begin position="71"/>
        <end position="241"/>
    </location>
</feature>
<dbReference type="SUPFAM" id="SSF52833">
    <property type="entry name" value="Thioredoxin-like"/>
    <property type="match status" value="1"/>
</dbReference>
<feature type="compositionally biased region" description="Basic and acidic residues" evidence="2">
    <location>
        <begin position="77"/>
        <end position="95"/>
    </location>
</feature>
<dbReference type="AlphaFoldDB" id="A0A871R323"/>
<evidence type="ECO:0000256" key="2">
    <source>
        <dbReference type="SAM" id="MobiDB-lite"/>
    </source>
</evidence>
<comment type="similarity">
    <text evidence="1">Belongs to the phosducin family.</text>
</comment>
<dbReference type="InterPro" id="IPR024253">
    <property type="entry name" value="Phosducin_thioredoxin-like_dom"/>
</dbReference>
<dbReference type="Pfam" id="PF02114">
    <property type="entry name" value="Phosducin"/>
    <property type="match status" value="1"/>
</dbReference>
<name>A0A871R323_DEKBR</name>
<reference evidence="4" key="2">
    <citation type="journal article" name="BMC Genomics">
        <title>New genome assemblies reveal patterns of domestication and adaptation across Brettanomyces (Dekkera) species.</title>
        <authorList>
            <person name="Roach M.J."/>
            <person name="Borneman A.R."/>
        </authorList>
    </citation>
    <scope>NUCLEOTIDE SEQUENCE</scope>
    <source>
        <strain evidence="4">UCD 2041</strain>
    </source>
</reference>
<evidence type="ECO:0000313" key="5">
    <source>
        <dbReference type="Proteomes" id="UP000663131"/>
    </source>
</evidence>
<evidence type="ECO:0000259" key="3">
    <source>
        <dbReference type="Pfam" id="PF02114"/>
    </source>
</evidence>
<feature type="region of interest" description="Disordered" evidence="2">
    <location>
        <begin position="252"/>
        <end position="280"/>
    </location>
</feature>
<accession>A0A871R323</accession>
<dbReference type="RefSeq" id="XP_041136712.1">
    <property type="nucleotide sequence ID" value="XM_041283360.1"/>
</dbReference>
<gene>
    <name evidence="4" type="ORF">BRETT_004871</name>
</gene>
<feature type="region of interest" description="Disordered" evidence="2">
    <location>
        <begin position="63"/>
        <end position="97"/>
    </location>
</feature>
<dbReference type="Proteomes" id="UP000663131">
    <property type="component" value="Chromosome 7"/>
</dbReference>
<dbReference type="PANTHER" id="PTHR45809">
    <property type="entry name" value="VIRAL IAP-ASSOCIATED FACTOR HOMOLOG"/>
    <property type="match status" value="1"/>
</dbReference>
<dbReference type="OrthoDB" id="45518at2759"/>
<dbReference type="GO" id="GO:0006457">
    <property type="term" value="P:protein folding"/>
    <property type="evidence" value="ECO:0007669"/>
    <property type="project" value="TreeGrafter"/>
</dbReference>
<dbReference type="Gene3D" id="3.40.30.10">
    <property type="entry name" value="Glutaredoxin"/>
    <property type="match status" value="1"/>
</dbReference>
<sequence>MIDHTDLEKTFLLKVRLDQLFSITFLVRQKIMNPGYDPKIQVEVDPTEDTEWNDILREHRIIPEKPKKTEELEEEAREEKKEQQHANRLENKTLNELDELEDDEEEEFLEKYKQKRIAEIRRLASKAHFGEVYGISKPEYKKEVTEASKHCFVVVHMSLHSSLQSRILANLLNLLAHKYPQIKFVDIPASRAVENYPETSCPTLLIYKGGDVIKQYVTLLRLAGNQTKISNIEDILVEVKAIKDTDRRLVKNNEPHDEHSNIGEHQLSNEVGEDEDDFFD</sequence>
<feature type="compositionally biased region" description="Acidic residues" evidence="2">
    <location>
        <begin position="271"/>
        <end position="280"/>
    </location>
</feature>
<dbReference type="GO" id="GO:0005737">
    <property type="term" value="C:cytoplasm"/>
    <property type="evidence" value="ECO:0007669"/>
    <property type="project" value="TreeGrafter"/>
</dbReference>
<evidence type="ECO:0000313" key="4">
    <source>
        <dbReference type="EMBL" id="QOU20219.1"/>
    </source>
</evidence>
<dbReference type="GeneID" id="64576794"/>
<dbReference type="EMBL" id="CP063135">
    <property type="protein sequence ID" value="QOU20219.1"/>
    <property type="molecule type" value="Genomic_DNA"/>
</dbReference>